<dbReference type="PANTHER" id="PTHR11365">
    <property type="entry name" value="5-OXOPROLINASE RELATED"/>
    <property type="match status" value="1"/>
</dbReference>
<dbReference type="Pfam" id="PF01968">
    <property type="entry name" value="Hydantoinase_A"/>
    <property type="match status" value="1"/>
</dbReference>
<feature type="domain" description="Hydantoinase/oxoprolinase N-terminal" evidence="2">
    <location>
        <begin position="4"/>
        <end position="173"/>
    </location>
</feature>
<organism evidence="4 5">
    <name type="scientific">Candidatus Scalindua japonica</name>
    <dbReference type="NCBI Taxonomy" id="1284222"/>
    <lineage>
        <taxon>Bacteria</taxon>
        <taxon>Pseudomonadati</taxon>
        <taxon>Planctomycetota</taxon>
        <taxon>Candidatus Brocadiia</taxon>
        <taxon>Candidatus Brocadiales</taxon>
        <taxon>Candidatus Scalinduaceae</taxon>
        <taxon>Candidatus Scalindua</taxon>
    </lineage>
</organism>
<dbReference type="EMBL" id="BAOS01000001">
    <property type="protein sequence ID" value="GAX59247.1"/>
    <property type="molecule type" value="Genomic_DNA"/>
</dbReference>
<dbReference type="OrthoDB" id="9768323at2"/>
<dbReference type="InterPro" id="IPR002821">
    <property type="entry name" value="Hydantoinase_A"/>
</dbReference>
<evidence type="ECO:0000313" key="5">
    <source>
        <dbReference type="Proteomes" id="UP000218542"/>
    </source>
</evidence>
<comment type="caution">
    <text evidence="4">The sequence shown here is derived from an EMBL/GenBank/DDBJ whole genome shotgun (WGS) entry which is preliminary data.</text>
</comment>
<dbReference type="Pfam" id="PF05378">
    <property type="entry name" value="Hydant_A_N"/>
    <property type="match status" value="1"/>
</dbReference>
<dbReference type="Pfam" id="PF19278">
    <property type="entry name" value="Hydant_A_C"/>
    <property type="match status" value="1"/>
</dbReference>
<dbReference type="GO" id="GO:0017168">
    <property type="term" value="F:5-oxoprolinase (ATP-hydrolyzing) activity"/>
    <property type="evidence" value="ECO:0007669"/>
    <property type="project" value="TreeGrafter"/>
</dbReference>
<feature type="domain" description="Hydantoinase A/oxoprolinase" evidence="1">
    <location>
        <begin position="193"/>
        <end position="473"/>
    </location>
</feature>
<evidence type="ECO:0000259" key="3">
    <source>
        <dbReference type="Pfam" id="PF19278"/>
    </source>
</evidence>
<dbReference type="InterPro" id="IPR008040">
    <property type="entry name" value="Hydant_A_N"/>
</dbReference>
<protein>
    <submittedName>
        <fullName evidence="4">N-methylhydantoinase A/acetone carboxylase, beta subunit</fullName>
    </submittedName>
</protein>
<evidence type="ECO:0000259" key="2">
    <source>
        <dbReference type="Pfam" id="PF05378"/>
    </source>
</evidence>
<gene>
    <name evidence="4" type="ORF">SCALIN_C01_0178</name>
</gene>
<accession>A0A286TTN5</accession>
<dbReference type="AlphaFoldDB" id="A0A286TTN5"/>
<dbReference type="Proteomes" id="UP000218542">
    <property type="component" value="Unassembled WGS sequence"/>
</dbReference>
<proteinExistence type="predicted"/>
<dbReference type="RefSeq" id="WP_096892382.1">
    <property type="nucleotide sequence ID" value="NZ_BAOS01000001.1"/>
</dbReference>
<dbReference type="PANTHER" id="PTHR11365:SF23">
    <property type="entry name" value="HYPOTHETICAL 5-OXOPROLINASE (EUROFUNG)-RELATED"/>
    <property type="match status" value="1"/>
</dbReference>
<dbReference type="GO" id="GO:0005829">
    <property type="term" value="C:cytosol"/>
    <property type="evidence" value="ECO:0007669"/>
    <property type="project" value="TreeGrafter"/>
</dbReference>
<evidence type="ECO:0000313" key="4">
    <source>
        <dbReference type="EMBL" id="GAX59247.1"/>
    </source>
</evidence>
<reference evidence="5" key="1">
    <citation type="journal article" date="2017" name="Environ. Microbiol. Rep.">
        <title>Genetic Diversity of Marine Anaerobic Ammonium-Oxidizing Bacteria as Revealed by Genomic and Proteomic Analyses of 'Candidatus Scalindua japonica'.</title>
        <authorList>
            <person name="Oshiki M."/>
            <person name="Mizuto K."/>
            <person name="Kimura Z."/>
            <person name="Kindaichi T."/>
            <person name="Satoh H."/>
            <person name="Okabe S."/>
        </authorList>
    </citation>
    <scope>NUCLEOTIDE SEQUENCE [LARGE SCALE GENOMIC DNA]</scope>
    <source>
        <strain evidence="5">husup-a2</strain>
    </source>
</reference>
<dbReference type="InterPro" id="IPR045079">
    <property type="entry name" value="Oxoprolinase-like"/>
</dbReference>
<sequence length="661" mass="71826">MVVLGVDIGGTFTDFVLFDGRELKVHKVISTPDTPADAVFNGIRSLEIKQEHVSIVHGSTVATNTLLERKGAKTALITTDGYEDVLEIGRQARSSLYDLFITRESALIPEELRWGVRERVSATGEVLSRVSKGDLKKICIALRKKGIESVAVCFLFSYKDPLNEGIVAKELEQLGVHVSVSSRILPEYREYERTSTTVVNAYVSPVMARYLTTLEEGLEADNIRIMQSNGGSISTGAAKKMAVNCILSGPAGGVAGAFGIAKLAGIKNIISFDMGGTSTDVSLCNGNVRLTTQTLINELPVKIPVVDMVTVGAGGGSIAFIDYGGALRVGPQSAGAHPGPVCYGKGRDITVTDANLFLGRISAEFFLGGRMKLKTAMVSGFMNTLAKKLGMSSVKAAEGIIEVANANMVRAIKVISVEKGFDVRDYTLVSFGGAGGLHACELAESLLIKKVLVPKNAGVLSALGMTIADIVKDYSKSVLLKVKEKDHSKVLRLFKPLISQGMKEVLYEGILKNCIKVENAVDMRYIGQSHELMLPFDKDYIDSFHKLHRKRYGYANTDSGIEIVNIRVRVTGKTKKPSLRKKVMTSSTKEKIAAKNTKCYFRGKWLKADIYDRNRIQTHTGIKGPALIVEETSTTFLPPGHICNIDNYENLIIEKNLTGCF</sequence>
<feature type="domain" description="Acetophenone carboxylase-like C-terminal" evidence="3">
    <location>
        <begin position="484"/>
        <end position="649"/>
    </location>
</feature>
<evidence type="ECO:0000259" key="1">
    <source>
        <dbReference type="Pfam" id="PF01968"/>
    </source>
</evidence>
<dbReference type="InterPro" id="IPR049517">
    <property type="entry name" value="ACX-like_C"/>
</dbReference>
<keyword evidence="5" id="KW-1185">Reference proteome</keyword>
<name>A0A286TTN5_9BACT</name>
<dbReference type="GO" id="GO:0006749">
    <property type="term" value="P:glutathione metabolic process"/>
    <property type="evidence" value="ECO:0007669"/>
    <property type="project" value="TreeGrafter"/>
</dbReference>